<dbReference type="EnsemblMetazoa" id="GAUT043349-RA">
    <property type="protein sequence ID" value="GAUT043349-PA"/>
    <property type="gene ID" value="GAUT043349"/>
</dbReference>
<comment type="subunit">
    <text evidence="7">May be part of a spliceosome complex.</text>
</comment>
<keyword evidence="9" id="KW-1185">Reference proteome</keyword>
<dbReference type="GO" id="GO:0000398">
    <property type="term" value="P:mRNA splicing, via spliceosome"/>
    <property type="evidence" value="ECO:0007669"/>
    <property type="project" value="UniProtKB-UniRule"/>
</dbReference>
<comment type="subcellular location">
    <subcellularLocation>
        <location evidence="1 7">Nucleus</location>
    </subcellularLocation>
</comment>
<reference evidence="8" key="1">
    <citation type="submission" date="2020-05" db="UniProtKB">
        <authorList>
            <consortium name="EnsemblMetazoa"/>
        </authorList>
    </citation>
    <scope>IDENTIFICATION</scope>
    <source>
        <strain evidence="8">TTRI</strain>
    </source>
</reference>
<name>A0A1A9VPD9_GLOAU</name>
<comment type="similarity">
    <text evidence="2 7">Belongs to the SYF2 family.</text>
</comment>
<dbReference type="STRING" id="7395.A0A1A9VPD9"/>
<evidence type="ECO:0000256" key="2">
    <source>
        <dbReference type="ARBA" id="ARBA00010028"/>
    </source>
</evidence>
<evidence type="ECO:0000256" key="7">
    <source>
        <dbReference type="RuleBase" id="RU367148"/>
    </source>
</evidence>
<dbReference type="PANTHER" id="PTHR13264">
    <property type="entry name" value="GCIP-INTERACTING PROTEIN P29"/>
    <property type="match status" value="1"/>
</dbReference>
<evidence type="ECO:0000256" key="6">
    <source>
        <dbReference type="ARBA" id="ARBA00023242"/>
    </source>
</evidence>
<dbReference type="GO" id="GO:0071014">
    <property type="term" value="C:post-mRNA release spliceosomal complex"/>
    <property type="evidence" value="ECO:0007669"/>
    <property type="project" value="TreeGrafter"/>
</dbReference>
<evidence type="ECO:0000256" key="4">
    <source>
        <dbReference type="ARBA" id="ARBA00022728"/>
    </source>
</evidence>
<dbReference type="VEuPathDB" id="VectorBase:GAUT043349"/>
<evidence type="ECO:0000256" key="1">
    <source>
        <dbReference type="ARBA" id="ARBA00004123"/>
    </source>
</evidence>
<keyword evidence="3 7" id="KW-0507">mRNA processing</keyword>
<dbReference type="Pfam" id="PF08231">
    <property type="entry name" value="SYF2"/>
    <property type="match status" value="1"/>
</dbReference>
<sequence>MEYSNMLRKGKILDAYSQKRQNSNSIFPEKATFLTGILRKFHIPYKDLEQQIEKRKKYSRRRTYNDDADVDFISESNCKFNKKLERFYGELTVEIKHNLGRGAAI</sequence>
<keyword evidence="6 7" id="KW-0539">Nucleus</keyword>
<organism evidence="8 9">
    <name type="scientific">Glossina austeni</name>
    <name type="common">Savannah tsetse fly</name>
    <dbReference type="NCBI Taxonomy" id="7395"/>
    <lineage>
        <taxon>Eukaryota</taxon>
        <taxon>Metazoa</taxon>
        <taxon>Ecdysozoa</taxon>
        <taxon>Arthropoda</taxon>
        <taxon>Hexapoda</taxon>
        <taxon>Insecta</taxon>
        <taxon>Pterygota</taxon>
        <taxon>Neoptera</taxon>
        <taxon>Endopterygota</taxon>
        <taxon>Diptera</taxon>
        <taxon>Brachycera</taxon>
        <taxon>Muscomorpha</taxon>
        <taxon>Hippoboscoidea</taxon>
        <taxon>Glossinidae</taxon>
        <taxon>Glossina</taxon>
    </lineage>
</organism>
<keyword evidence="5 7" id="KW-0508">mRNA splicing</keyword>
<keyword evidence="4 7" id="KW-0747">Spliceosome</keyword>
<dbReference type="GO" id="GO:0000974">
    <property type="term" value="C:Prp19 complex"/>
    <property type="evidence" value="ECO:0007669"/>
    <property type="project" value="TreeGrafter"/>
</dbReference>
<dbReference type="InterPro" id="IPR013260">
    <property type="entry name" value="mRNA_splic_SYF2"/>
</dbReference>
<evidence type="ECO:0000256" key="3">
    <source>
        <dbReference type="ARBA" id="ARBA00022664"/>
    </source>
</evidence>
<dbReference type="GO" id="GO:0071013">
    <property type="term" value="C:catalytic step 2 spliceosome"/>
    <property type="evidence" value="ECO:0007669"/>
    <property type="project" value="TreeGrafter"/>
</dbReference>
<dbReference type="Proteomes" id="UP000078200">
    <property type="component" value="Unassembled WGS sequence"/>
</dbReference>
<proteinExistence type="inferred from homology"/>
<evidence type="ECO:0000256" key="5">
    <source>
        <dbReference type="ARBA" id="ARBA00023187"/>
    </source>
</evidence>
<comment type="function">
    <text evidence="7">Involved in pre-mRNA splicing.</text>
</comment>
<dbReference type="PANTHER" id="PTHR13264:SF5">
    <property type="entry name" value="PRE-MRNA-SPLICING FACTOR SYF2"/>
    <property type="match status" value="1"/>
</dbReference>
<evidence type="ECO:0000313" key="8">
    <source>
        <dbReference type="EnsemblMetazoa" id="GAUT043349-PA"/>
    </source>
</evidence>
<accession>A0A1A9VPD9</accession>
<protein>
    <recommendedName>
        <fullName evidence="7">Pre-mRNA-splicing factor SYF2</fullName>
    </recommendedName>
</protein>
<dbReference type="AlphaFoldDB" id="A0A1A9VPD9"/>
<evidence type="ECO:0000313" key="9">
    <source>
        <dbReference type="Proteomes" id="UP000078200"/>
    </source>
</evidence>